<dbReference type="NCBIfam" id="TIGR00745">
    <property type="entry name" value="apbA_panE"/>
    <property type="match status" value="1"/>
</dbReference>
<dbReference type="EMBL" id="JAQQAL010000005">
    <property type="protein sequence ID" value="MDC7225343.1"/>
    <property type="molecule type" value="Genomic_DNA"/>
</dbReference>
<dbReference type="Pfam" id="PF02558">
    <property type="entry name" value="ApbA"/>
    <property type="match status" value="1"/>
</dbReference>
<dbReference type="AlphaFoldDB" id="A0AAJ1I9X0"/>
<gene>
    <name evidence="12" type="ORF">PQJ61_01110</name>
</gene>
<dbReference type="InterPro" id="IPR036291">
    <property type="entry name" value="NAD(P)-bd_dom_sf"/>
</dbReference>
<accession>A0AAJ1I9X0</accession>
<proteinExistence type="inferred from homology"/>
<evidence type="ECO:0000256" key="3">
    <source>
        <dbReference type="ARBA" id="ARBA00013014"/>
    </source>
</evidence>
<dbReference type="EC" id="1.1.1.169" evidence="3 9"/>
<dbReference type="Gene3D" id="1.10.1040.10">
    <property type="entry name" value="N-(1-d-carboxylethyl)-l-norvaline Dehydrogenase, domain 2"/>
    <property type="match status" value="1"/>
</dbReference>
<dbReference type="InterPro" id="IPR008927">
    <property type="entry name" value="6-PGluconate_DH-like_C_sf"/>
</dbReference>
<dbReference type="InterPro" id="IPR051402">
    <property type="entry name" value="KPR-Related"/>
</dbReference>
<dbReference type="SUPFAM" id="SSF48179">
    <property type="entry name" value="6-phosphogluconate dehydrogenase C-terminal domain-like"/>
    <property type="match status" value="1"/>
</dbReference>
<feature type="domain" description="Ketopantoate reductase N-terminal" evidence="10">
    <location>
        <begin position="8"/>
        <end position="152"/>
    </location>
</feature>
<dbReference type="InterPro" id="IPR013332">
    <property type="entry name" value="KPR_N"/>
</dbReference>
<dbReference type="PANTHER" id="PTHR21708">
    <property type="entry name" value="PROBABLE 2-DEHYDROPANTOATE 2-REDUCTASE"/>
    <property type="match status" value="1"/>
</dbReference>
<comment type="catalytic activity">
    <reaction evidence="8 9">
        <text>(R)-pantoate + NADP(+) = 2-dehydropantoate + NADPH + H(+)</text>
        <dbReference type="Rhea" id="RHEA:16233"/>
        <dbReference type="ChEBI" id="CHEBI:11561"/>
        <dbReference type="ChEBI" id="CHEBI:15378"/>
        <dbReference type="ChEBI" id="CHEBI:15980"/>
        <dbReference type="ChEBI" id="CHEBI:57783"/>
        <dbReference type="ChEBI" id="CHEBI:58349"/>
        <dbReference type="EC" id="1.1.1.169"/>
    </reaction>
</comment>
<dbReference type="PANTHER" id="PTHR21708:SF26">
    <property type="entry name" value="2-DEHYDROPANTOATE 2-REDUCTASE"/>
    <property type="match status" value="1"/>
</dbReference>
<evidence type="ECO:0000256" key="2">
    <source>
        <dbReference type="ARBA" id="ARBA00007870"/>
    </source>
</evidence>
<evidence type="ECO:0000256" key="8">
    <source>
        <dbReference type="ARBA" id="ARBA00048793"/>
    </source>
</evidence>
<evidence type="ECO:0000256" key="7">
    <source>
        <dbReference type="ARBA" id="ARBA00032024"/>
    </source>
</evidence>
<dbReference type="FunFam" id="1.10.1040.10:FF:000017">
    <property type="entry name" value="2-dehydropantoate 2-reductase"/>
    <property type="match status" value="1"/>
</dbReference>
<comment type="caution">
    <text evidence="12">The sequence shown here is derived from an EMBL/GenBank/DDBJ whole genome shotgun (WGS) entry which is preliminary data.</text>
</comment>
<comment type="similarity">
    <text evidence="2 9">Belongs to the ketopantoate reductase family.</text>
</comment>
<dbReference type="InterPro" id="IPR003710">
    <property type="entry name" value="ApbA"/>
</dbReference>
<evidence type="ECO:0000259" key="11">
    <source>
        <dbReference type="Pfam" id="PF08546"/>
    </source>
</evidence>
<keyword evidence="9" id="KW-0566">Pantothenate biosynthesis</keyword>
<dbReference type="GO" id="GO:0005737">
    <property type="term" value="C:cytoplasm"/>
    <property type="evidence" value="ECO:0007669"/>
    <property type="project" value="TreeGrafter"/>
</dbReference>
<dbReference type="Pfam" id="PF08546">
    <property type="entry name" value="ApbA_C"/>
    <property type="match status" value="1"/>
</dbReference>
<organism evidence="12 13">
    <name type="scientific">Candidatus Thalassospirochaeta sargassi</name>
    <dbReference type="NCBI Taxonomy" id="3119039"/>
    <lineage>
        <taxon>Bacteria</taxon>
        <taxon>Pseudomonadati</taxon>
        <taxon>Spirochaetota</taxon>
        <taxon>Spirochaetia</taxon>
        <taxon>Spirochaetales</taxon>
        <taxon>Spirochaetaceae</taxon>
        <taxon>Candidatus Thalassospirochaeta</taxon>
    </lineage>
</organism>
<dbReference type="GO" id="GO:0015940">
    <property type="term" value="P:pantothenate biosynthetic process"/>
    <property type="evidence" value="ECO:0007669"/>
    <property type="project" value="UniProtKB-KW"/>
</dbReference>
<dbReference type="GO" id="GO:0008677">
    <property type="term" value="F:2-dehydropantoate 2-reductase activity"/>
    <property type="evidence" value="ECO:0007669"/>
    <property type="project" value="UniProtKB-EC"/>
</dbReference>
<evidence type="ECO:0000256" key="4">
    <source>
        <dbReference type="ARBA" id="ARBA00019465"/>
    </source>
</evidence>
<evidence type="ECO:0000313" key="12">
    <source>
        <dbReference type="EMBL" id="MDC7225343.1"/>
    </source>
</evidence>
<comment type="pathway">
    <text evidence="1 9">Cofactor biosynthesis; (R)-pantothenate biosynthesis; (R)-pantoate from 3-methyl-2-oxobutanoate: step 2/2.</text>
</comment>
<comment type="function">
    <text evidence="9">Catalyzes the NADPH-dependent reduction of ketopantoate into pantoic acid.</text>
</comment>
<evidence type="ECO:0000256" key="1">
    <source>
        <dbReference type="ARBA" id="ARBA00004994"/>
    </source>
</evidence>
<dbReference type="Gene3D" id="3.40.50.720">
    <property type="entry name" value="NAD(P)-binding Rossmann-like Domain"/>
    <property type="match status" value="1"/>
</dbReference>
<evidence type="ECO:0000259" key="10">
    <source>
        <dbReference type="Pfam" id="PF02558"/>
    </source>
</evidence>
<keyword evidence="6 9" id="KW-0560">Oxidoreductase</keyword>
<name>A0AAJ1I9X0_9SPIO</name>
<dbReference type="InterPro" id="IPR013328">
    <property type="entry name" value="6PGD_dom2"/>
</dbReference>
<evidence type="ECO:0000313" key="13">
    <source>
        <dbReference type="Proteomes" id="UP001221217"/>
    </source>
</evidence>
<protein>
    <recommendedName>
        <fullName evidence="4 9">2-dehydropantoate 2-reductase</fullName>
        <ecNumber evidence="3 9">1.1.1.169</ecNumber>
    </recommendedName>
    <alternativeName>
        <fullName evidence="7 9">Ketopantoate reductase</fullName>
    </alternativeName>
</protein>
<dbReference type="SUPFAM" id="SSF51735">
    <property type="entry name" value="NAD(P)-binding Rossmann-fold domains"/>
    <property type="match status" value="1"/>
</dbReference>
<dbReference type="InterPro" id="IPR013752">
    <property type="entry name" value="KPA_reductase"/>
</dbReference>
<dbReference type="Proteomes" id="UP001221217">
    <property type="component" value="Unassembled WGS sequence"/>
</dbReference>
<feature type="domain" description="Ketopantoate reductase C-terminal" evidence="11">
    <location>
        <begin position="182"/>
        <end position="306"/>
    </location>
</feature>
<evidence type="ECO:0000256" key="6">
    <source>
        <dbReference type="ARBA" id="ARBA00023002"/>
    </source>
</evidence>
<sequence>MNEIKTAAIIGAGALGLMYAGMMKEKLGDNCFFLSDNNRCEKIRNSSFSINGAPRRFHAATPSDMESGAEKKPDLILISVKNHHLEDISPLVESAVHEDTIIISVLNGIESENFLRRRFPGAVVVSTVAVGMDAVKEETALNYTSAGKLLIGIEDADESHHALKSLEGLFKSCNMAYEIPSDIQRALWWKWMINIGVNQVSAVTGANYGVFHTQRDIQELMEWAMQETIDVAKAAGVDLRDDDIENWYPILRSLGAENKTSMLQDIEARRKTEVEAFSGKLISTAEEHGVDVPVNRILFRIISTKELLYS</sequence>
<evidence type="ECO:0000256" key="5">
    <source>
        <dbReference type="ARBA" id="ARBA00022857"/>
    </source>
</evidence>
<keyword evidence="5 9" id="KW-0521">NADP</keyword>
<reference evidence="12 13" key="1">
    <citation type="submission" date="2022-12" db="EMBL/GenBank/DDBJ databases">
        <title>Metagenome assembled genome from gulf of manar.</title>
        <authorList>
            <person name="Kohli P."/>
            <person name="Pk S."/>
            <person name="Venkata Ramana C."/>
            <person name="Sasikala C."/>
        </authorList>
    </citation>
    <scope>NUCLEOTIDE SEQUENCE [LARGE SCALE GENOMIC DNA]</scope>
    <source>
        <strain evidence="12">JB008</strain>
    </source>
</reference>
<evidence type="ECO:0000256" key="9">
    <source>
        <dbReference type="RuleBase" id="RU362068"/>
    </source>
</evidence>